<protein>
    <recommendedName>
        <fullName evidence="2">Heterokaryon incompatibility domain-containing protein</fullName>
    </recommendedName>
</protein>
<dbReference type="Proteomes" id="UP000825890">
    <property type="component" value="Unassembled WGS sequence"/>
</dbReference>
<dbReference type="PANTHER" id="PTHR10622:SF10">
    <property type="entry name" value="HET DOMAIN-CONTAINING PROTEIN"/>
    <property type="match status" value="1"/>
</dbReference>
<proteinExistence type="predicted"/>
<dbReference type="Pfam" id="PF12396">
    <property type="entry name" value="DUF3659"/>
    <property type="match status" value="2"/>
</dbReference>
<dbReference type="Pfam" id="PF06985">
    <property type="entry name" value="HET"/>
    <property type="match status" value="1"/>
</dbReference>
<keyword evidence="4" id="KW-1185">Reference proteome</keyword>
<name>A0A9P3FN14_9PEZI</name>
<feature type="domain" description="Heterokaryon incompatibility" evidence="2">
    <location>
        <begin position="22"/>
        <end position="110"/>
    </location>
</feature>
<accession>A0A9P3FN14</accession>
<dbReference type="GeneID" id="68298571"/>
<gene>
    <name evidence="3" type="ORF">CKM354_001299600</name>
</gene>
<feature type="compositionally biased region" description="Polar residues" evidence="1">
    <location>
        <begin position="395"/>
        <end position="410"/>
    </location>
</feature>
<feature type="region of interest" description="Disordered" evidence="1">
    <location>
        <begin position="767"/>
        <end position="830"/>
    </location>
</feature>
<dbReference type="OrthoDB" id="674604at2759"/>
<reference evidence="3 4" key="1">
    <citation type="submission" date="2021-01" db="EMBL/GenBank/DDBJ databases">
        <title>Cercospora kikuchii MAFF 305040 whole genome shotgun sequence.</title>
        <authorList>
            <person name="Kashiwa T."/>
            <person name="Suzuki T."/>
        </authorList>
    </citation>
    <scope>NUCLEOTIDE SEQUENCE [LARGE SCALE GENOMIC DNA]</scope>
    <source>
        <strain evidence="3 4">MAFF 305040</strain>
    </source>
</reference>
<evidence type="ECO:0000313" key="4">
    <source>
        <dbReference type="Proteomes" id="UP000825890"/>
    </source>
</evidence>
<evidence type="ECO:0000259" key="2">
    <source>
        <dbReference type="Pfam" id="PF06985"/>
    </source>
</evidence>
<feature type="compositionally biased region" description="Basic and acidic residues" evidence="1">
    <location>
        <begin position="355"/>
        <end position="374"/>
    </location>
</feature>
<dbReference type="EMBL" id="BOLY01000009">
    <property type="protein sequence ID" value="GIZ49981.1"/>
    <property type="molecule type" value="Genomic_DNA"/>
</dbReference>
<sequence>MRLLNVHTLELEEFTDEDLPPYAITSHRWGKTSHETTYDDVAHARQQQKPGYQKVLNFCKFVRDCQLDLDWIWIDTCCIDKRNLVELSEAINSMYRWYSESAICIALLHDVYQEVYVGPESLQLSNSEWFKRGWTLQELLAPSTVVFADSAWRYIGAKVSAGTPPWLRLVHSSSIMQGYVFELSKASGIPQEVLAGEVKLSSVDVEQKMSWMRSRNTTRAEDRAYCLLGIFNVYLSPIYGERDHAMVRLKREIAAASGLGDFAQLREPRVPHSWAMKYQKQIGSTAVGGVNQPPSDIATDVPRFRIENEALSLSAKVEVIHKNYAARQRRLDRYAASAEKLKVNQMSSNEMQTEEPSRHEETIERPRSKRDGHMKSAAGSRQQGTANAPGRNQRPGKTQDNGTSAESKAQSLPIERRTGSRAIESPHLAYFPPLFDLDDQLYVAQEARVRNQSGVAVGKVVLTKSDSEQLLGCQVASNGMIWVGDKLVGIASPYVFGADGEATHELAASTREFLGTHGVAMPTQDAQQQPASRKRATPRPILLHNCHVVYEGRVRDERGHAVGKVVLANSHLESLVGGEVDRDGGIRTDDGQLVAIAAPFLPGAIEGTYSEKTQEIPHALRVELRENGPALSPTVTAVKRAEKTKAVSLTLSPALMKLSFSSLRDLRVVEEGRVRDREGMAVGRVVATAGGSMDDLVGCKVDARGRVLRDGGLVALAATYISADSERTAKVDEELKAELSKGSTNTSTEDAALRTLGYFTSEDARRRIEKGWPQRAPRRPPVPVTEASNAQGKPQVTTQSQPASSADAAGSDQRREYIGYGVNKDGKRVLPPIQLSLRQRLKNTLFGP</sequence>
<comment type="caution">
    <text evidence="3">The sequence shown here is derived from an EMBL/GenBank/DDBJ whole genome shotgun (WGS) entry which is preliminary data.</text>
</comment>
<evidence type="ECO:0000313" key="3">
    <source>
        <dbReference type="EMBL" id="GIZ49981.1"/>
    </source>
</evidence>
<dbReference type="PANTHER" id="PTHR10622">
    <property type="entry name" value="HET DOMAIN-CONTAINING PROTEIN"/>
    <property type="match status" value="1"/>
</dbReference>
<dbReference type="AlphaFoldDB" id="A0A9P3FN14"/>
<dbReference type="InterPro" id="IPR010730">
    <property type="entry name" value="HET"/>
</dbReference>
<feature type="compositionally biased region" description="Polar residues" evidence="1">
    <location>
        <begin position="786"/>
        <end position="804"/>
    </location>
</feature>
<organism evidence="3 4">
    <name type="scientific">Cercospora kikuchii</name>
    <dbReference type="NCBI Taxonomy" id="84275"/>
    <lineage>
        <taxon>Eukaryota</taxon>
        <taxon>Fungi</taxon>
        <taxon>Dikarya</taxon>
        <taxon>Ascomycota</taxon>
        <taxon>Pezizomycotina</taxon>
        <taxon>Dothideomycetes</taxon>
        <taxon>Dothideomycetidae</taxon>
        <taxon>Mycosphaerellales</taxon>
        <taxon>Mycosphaerellaceae</taxon>
        <taxon>Cercospora</taxon>
    </lineage>
</organism>
<dbReference type="RefSeq" id="XP_044664468.1">
    <property type="nucleotide sequence ID" value="XM_044808533.1"/>
</dbReference>
<feature type="region of interest" description="Disordered" evidence="1">
    <location>
        <begin position="342"/>
        <end position="419"/>
    </location>
</feature>
<dbReference type="InterPro" id="IPR022124">
    <property type="entry name" value="DUF3659"/>
</dbReference>
<evidence type="ECO:0000256" key="1">
    <source>
        <dbReference type="SAM" id="MobiDB-lite"/>
    </source>
</evidence>